<keyword evidence="3" id="KW-1185">Reference proteome</keyword>
<proteinExistence type="predicted"/>
<accession>A0AAV7TSD7</accession>
<organism evidence="2 3">
    <name type="scientific">Pleurodeles waltl</name>
    <name type="common">Iberian ribbed newt</name>
    <dbReference type="NCBI Taxonomy" id="8319"/>
    <lineage>
        <taxon>Eukaryota</taxon>
        <taxon>Metazoa</taxon>
        <taxon>Chordata</taxon>
        <taxon>Craniata</taxon>
        <taxon>Vertebrata</taxon>
        <taxon>Euteleostomi</taxon>
        <taxon>Amphibia</taxon>
        <taxon>Batrachia</taxon>
        <taxon>Caudata</taxon>
        <taxon>Salamandroidea</taxon>
        <taxon>Salamandridae</taxon>
        <taxon>Pleurodelinae</taxon>
        <taxon>Pleurodeles</taxon>
    </lineage>
</organism>
<comment type="caution">
    <text evidence="2">The sequence shown here is derived from an EMBL/GenBank/DDBJ whole genome shotgun (WGS) entry which is preliminary data.</text>
</comment>
<dbReference type="EMBL" id="JANPWB010000006">
    <property type="protein sequence ID" value="KAJ1179141.1"/>
    <property type="molecule type" value="Genomic_DNA"/>
</dbReference>
<name>A0AAV7TSD7_PLEWA</name>
<sequence>MRIRVLARDCLPKKAEGTTERSSAEEVSARNPQRISPLRSAYGRQAHRSVPVPAPLINTGRYVIPNTSRARKKRLVFVVNVGMGTEACDS</sequence>
<feature type="compositionally biased region" description="Basic and acidic residues" evidence="1">
    <location>
        <begin position="13"/>
        <end position="28"/>
    </location>
</feature>
<feature type="region of interest" description="Disordered" evidence="1">
    <location>
        <begin position="13"/>
        <end position="35"/>
    </location>
</feature>
<evidence type="ECO:0000256" key="1">
    <source>
        <dbReference type="SAM" id="MobiDB-lite"/>
    </source>
</evidence>
<protein>
    <submittedName>
        <fullName evidence="2">Uncharacterized protein</fullName>
    </submittedName>
</protein>
<dbReference type="AlphaFoldDB" id="A0AAV7TSD7"/>
<evidence type="ECO:0000313" key="3">
    <source>
        <dbReference type="Proteomes" id="UP001066276"/>
    </source>
</evidence>
<evidence type="ECO:0000313" key="2">
    <source>
        <dbReference type="EMBL" id="KAJ1179141.1"/>
    </source>
</evidence>
<gene>
    <name evidence="2" type="ORF">NDU88_004377</name>
</gene>
<dbReference type="Proteomes" id="UP001066276">
    <property type="component" value="Chromosome 3_2"/>
</dbReference>
<reference evidence="2" key="1">
    <citation type="journal article" date="2022" name="bioRxiv">
        <title>Sequencing and chromosome-scale assembly of the giantPleurodeles waltlgenome.</title>
        <authorList>
            <person name="Brown T."/>
            <person name="Elewa A."/>
            <person name="Iarovenko S."/>
            <person name="Subramanian E."/>
            <person name="Araus A.J."/>
            <person name="Petzold A."/>
            <person name="Susuki M."/>
            <person name="Suzuki K.-i.T."/>
            <person name="Hayashi T."/>
            <person name="Toyoda A."/>
            <person name="Oliveira C."/>
            <person name="Osipova E."/>
            <person name="Leigh N.D."/>
            <person name="Simon A."/>
            <person name="Yun M.H."/>
        </authorList>
    </citation>
    <scope>NUCLEOTIDE SEQUENCE</scope>
    <source>
        <strain evidence="2">20211129_DDA</strain>
        <tissue evidence="2">Liver</tissue>
    </source>
</reference>